<keyword evidence="3" id="KW-1185">Reference proteome</keyword>
<dbReference type="PATRIC" id="fig|291169.3.peg.1287"/>
<feature type="chain" id="PRO_5009128675" description="DUF4197 domain-containing protein" evidence="1">
    <location>
        <begin position="26"/>
        <end position="251"/>
    </location>
</feature>
<evidence type="ECO:0000313" key="2">
    <source>
        <dbReference type="EMBL" id="ODN67041.1"/>
    </source>
</evidence>
<evidence type="ECO:0000313" key="3">
    <source>
        <dbReference type="Proteomes" id="UP000094379"/>
    </source>
</evidence>
<sequence length="251" mass="27477">MSYRDKFSVVLVTLSLGCLTAPAQADWKQFLNDFSKSGTAILGNQQGSDLSTDMIANGLKEALEVGTRKAVENVSQEGGYLNNPQIRIPLPPRVQQAAGVMRQMGLNKMADDFEQSINRAAEKAAPQATSIMIDAIKSMTIDDARTILNGENDAATRFFEDRTRTKLAGLFEPIIDTSLNEVGATRYYNQLDDKVSSLPVVGQDLNLDLPDYVTGQALDGLFVMLAQEEQKIRNNPAARTSEILQQVFGSK</sequence>
<dbReference type="STRING" id="291169.A9E74_01281"/>
<name>A0A1E3GUJ6_9GAMM</name>
<protein>
    <recommendedName>
        <fullName evidence="4">DUF4197 domain-containing protein</fullName>
    </recommendedName>
</protein>
<proteinExistence type="predicted"/>
<dbReference type="Pfam" id="PF13852">
    <property type="entry name" value="DUF4197"/>
    <property type="match status" value="1"/>
</dbReference>
<accession>A0A1E3GUJ6</accession>
<evidence type="ECO:0008006" key="4">
    <source>
        <dbReference type="Google" id="ProtNLM"/>
    </source>
</evidence>
<comment type="caution">
    <text evidence="2">The sequence shown here is derived from an EMBL/GenBank/DDBJ whole genome shotgun (WGS) entry which is preliminary data.</text>
</comment>
<dbReference type="AlphaFoldDB" id="A0A1E3GUJ6"/>
<evidence type="ECO:0000256" key="1">
    <source>
        <dbReference type="SAM" id="SignalP"/>
    </source>
</evidence>
<feature type="signal peptide" evidence="1">
    <location>
        <begin position="1"/>
        <end position="25"/>
    </location>
</feature>
<reference evidence="2 3" key="1">
    <citation type="submission" date="2016-07" db="EMBL/GenBank/DDBJ databases">
        <title>Draft Genome Sequence of Methylophaga muralis Bur 1.</title>
        <authorList>
            <person name="Vasilenko O.V."/>
            <person name="Doronina N.V."/>
            <person name="Shmareva M.N."/>
            <person name="Tarlachkov S.V."/>
            <person name="Mustakhimov I."/>
            <person name="Trotsenko Y.A."/>
        </authorList>
    </citation>
    <scope>NUCLEOTIDE SEQUENCE [LARGE SCALE GENOMIC DNA]</scope>
    <source>
        <strain evidence="2 3">Bur 1</strain>
    </source>
</reference>
<dbReference type="PROSITE" id="PS51257">
    <property type="entry name" value="PROKAR_LIPOPROTEIN"/>
    <property type="match status" value="1"/>
</dbReference>
<keyword evidence="1" id="KW-0732">Signal</keyword>
<dbReference type="InterPro" id="IPR025245">
    <property type="entry name" value="DUF4197"/>
</dbReference>
<dbReference type="EMBL" id="MCRI01000010">
    <property type="protein sequence ID" value="ODN67041.1"/>
    <property type="molecule type" value="Genomic_DNA"/>
</dbReference>
<dbReference type="RefSeq" id="WP_069295768.1">
    <property type="nucleotide sequence ID" value="NZ_MCRI01000010.1"/>
</dbReference>
<gene>
    <name evidence="2" type="ORF">A9E74_01281</name>
</gene>
<organism evidence="2 3">
    <name type="scientific">Methylophaga muralis</name>
    <dbReference type="NCBI Taxonomy" id="291169"/>
    <lineage>
        <taxon>Bacteria</taxon>
        <taxon>Pseudomonadati</taxon>
        <taxon>Pseudomonadota</taxon>
        <taxon>Gammaproteobacteria</taxon>
        <taxon>Thiotrichales</taxon>
        <taxon>Piscirickettsiaceae</taxon>
        <taxon>Methylophaga</taxon>
    </lineage>
</organism>
<dbReference type="Proteomes" id="UP000094379">
    <property type="component" value="Unassembled WGS sequence"/>
</dbReference>